<evidence type="ECO:0000256" key="2">
    <source>
        <dbReference type="ARBA" id="ARBA00022618"/>
    </source>
</evidence>
<evidence type="ECO:0000256" key="6">
    <source>
        <dbReference type="ARBA" id="ARBA00046874"/>
    </source>
</evidence>
<dbReference type="SUPFAM" id="SSF63848">
    <property type="entry name" value="Cell-division inhibitor MinC, C-terminal domain"/>
    <property type="match status" value="1"/>
</dbReference>
<comment type="subunit">
    <text evidence="6 7">Interacts with MinD and FtsZ.</text>
</comment>
<dbReference type="InterPro" id="IPR036145">
    <property type="entry name" value="MinC_C_sf"/>
</dbReference>
<dbReference type="Proteomes" id="UP000242329">
    <property type="component" value="Unassembled WGS sequence"/>
</dbReference>
<evidence type="ECO:0000259" key="8">
    <source>
        <dbReference type="Pfam" id="PF03775"/>
    </source>
</evidence>
<dbReference type="RefSeq" id="WP_073091155.1">
    <property type="nucleotide sequence ID" value="NZ_FQWY01000014.1"/>
</dbReference>
<dbReference type="OrthoDB" id="9790810at2"/>
<dbReference type="Pfam" id="PF05209">
    <property type="entry name" value="MinC_N"/>
    <property type="match status" value="1"/>
</dbReference>
<evidence type="ECO:0000256" key="1">
    <source>
        <dbReference type="ARBA" id="ARBA00006291"/>
    </source>
</evidence>
<dbReference type="STRING" id="1123382.SAMN02745221_01093"/>
<evidence type="ECO:0000256" key="3">
    <source>
        <dbReference type="ARBA" id="ARBA00023210"/>
    </source>
</evidence>
<dbReference type="InterPro" id="IPR013033">
    <property type="entry name" value="MinC"/>
</dbReference>
<dbReference type="Pfam" id="PF03775">
    <property type="entry name" value="MinC_C"/>
    <property type="match status" value="1"/>
</dbReference>
<keyword evidence="11" id="KW-1185">Reference proteome</keyword>
<keyword evidence="4 7" id="KW-0131">Cell cycle</keyword>
<comment type="similarity">
    <text evidence="1 7">Belongs to the MinC family.</text>
</comment>
<reference evidence="11" key="1">
    <citation type="submission" date="2016-11" db="EMBL/GenBank/DDBJ databases">
        <authorList>
            <person name="Varghese N."/>
            <person name="Submissions S."/>
        </authorList>
    </citation>
    <scope>NUCLEOTIDE SEQUENCE [LARGE SCALE GENOMIC DNA]</scope>
    <source>
        <strain evidence="11">DSM 11003</strain>
    </source>
</reference>
<dbReference type="EMBL" id="FQWY01000014">
    <property type="protein sequence ID" value="SHG84043.1"/>
    <property type="molecule type" value="Genomic_DNA"/>
</dbReference>
<dbReference type="GO" id="GO:0051302">
    <property type="term" value="P:regulation of cell division"/>
    <property type="evidence" value="ECO:0007669"/>
    <property type="project" value="InterPro"/>
</dbReference>
<accession>A0A1M5N4X5</accession>
<feature type="domain" description="Septum formation inhibitor MinC N-terminal" evidence="9">
    <location>
        <begin position="3"/>
        <end position="72"/>
    </location>
</feature>
<dbReference type="InterPro" id="IPR016098">
    <property type="entry name" value="CAP/MinC_C"/>
</dbReference>
<feature type="domain" description="Septum formation inhibitor MinC C-terminal" evidence="8">
    <location>
        <begin position="88"/>
        <end position="186"/>
    </location>
</feature>
<evidence type="ECO:0000256" key="5">
    <source>
        <dbReference type="ARBA" id="ARBA00025606"/>
    </source>
</evidence>
<dbReference type="GO" id="GO:1901891">
    <property type="term" value="P:regulation of cell septum assembly"/>
    <property type="evidence" value="ECO:0007669"/>
    <property type="project" value="InterPro"/>
</dbReference>
<dbReference type="GO" id="GO:0000917">
    <property type="term" value="P:division septum assembly"/>
    <property type="evidence" value="ECO:0007669"/>
    <property type="project" value="UniProtKB-KW"/>
</dbReference>
<protein>
    <recommendedName>
        <fullName evidence="7">Probable septum site-determining protein MinC</fullName>
    </recommendedName>
</protein>
<dbReference type="InterPro" id="IPR005526">
    <property type="entry name" value="Septum_form_inhib_MinC_C"/>
</dbReference>
<dbReference type="InterPro" id="IPR007874">
    <property type="entry name" value="MinC_N"/>
</dbReference>
<dbReference type="GO" id="GO:0000902">
    <property type="term" value="P:cell morphogenesis"/>
    <property type="evidence" value="ECO:0007669"/>
    <property type="project" value="InterPro"/>
</dbReference>
<proteinExistence type="inferred from homology"/>
<evidence type="ECO:0000256" key="4">
    <source>
        <dbReference type="ARBA" id="ARBA00023306"/>
    </source>
</evidence>
<evidence type="ECO:0000313" key="11">
    <source>
        <dbReference type="Proteomes" id="UP000242329"/>
    </source>
</evidence>
<comment type="function">
    <text evidence="5 7">Cell division inhibitor that blocks the formation of polar Z ring septums. Rapidly oscillates between the poles of the cell to destabilize FtsZ filaments that have formed before they mature into polar Z rings. Prevents FtsZ polymerization.</text>
</comment>
<gene>
    <name evidence="7" type="primary">minC</name>
    <name evidence="10" type="ORF">SAMN02745221_01093</name>
</gene>
<evidence type="ECO:0000256" key="7">
    <source>
        <dbReference type="HAMAP-Rule" id="MF_00267"/>
    </source>
</evidence>
<keyword evidence="2 7" id="KW-0132">Cell division</keyword>
<dbReference type="PANTHER" id="PTHR34108">
    <property type="entry name" value="SEPTUM SITE-DETERMINING PROTEIN MINC"/>
    <property type="match status" value="1"/>
</dbReference>
<name>A0A1M5N4X5_9FIRM</name>
<keyword evidence="3 7" id="KW-0717">Septation</keyword>
<evidence type="ECO:0000259" key="9">
    <source>
        <dbReference type="Pfam" id="PF05209"/>
    </source>
</evidence>
<sequence length="200" mass="22307">MISIKGINGNLVFNFLPGNFEDYIRFLTQKFSSNPRLFAGSKVVFRGEGLNFLSHEEIAALQKLCLDYGMVLNNNPSSLEKGAGQDVIIYRNIRSGQKIFSEGSVIVWGNVHESAEIIAARDIIILGKLEGIVHAGFYGDKNSIVFALQMAPGQIRIADKFSRAPADYTPKDYPEIAYLEEDTICIKRYVPQENLARLNS</sequence>
<dbReference type="AlphaFoldDB" id="A0A1M5N4X5"/>
<dbReference type="HAMAP" id="MF_00267">
    <property type="entry name" value="MinC"/>
    <property type="match status" value="1"/>
</dbReference>
<evidence type="ECO:0000313" key="10">
    <source>
        <dbReference type="EMBL" id="SHG84043.1"/>
    </source>
</evidence>
<organism evidence="10 11">
    <name type="scientific">Thermosyntropha lipolytica DSM 11003</name>
    <dbReference type="NCBI Taxonomy" id="1123382"/>
    <lineage>
        <taxon>Bacteria</taxon>
        <taxon>Bacillati</taxon>
        <taxon>Bacillota</taxon>
        <taxon>Clostridia</taxon>
        <taxon>Eubacteriales</taxon>
        <taxon>Syntrophomonadaceae</taxon>
        <taxon>Thermosyntropha</taxon>
    </lineage>
</organism>
<dbReference type="Gene3D" id="2.160.20.70">
    <property type="match status" value="1"/>
</dbReference>
<dbReference type="PANTHER" id="PTHR34108:SF1">
    <property type="entry name" value="SEPTUM SITE-DETERMINING PROTEIN MINC"/>
    <property type="match status" value="1"/>
</dbReference>